<dbReference type="GeneID" id="20240312"/>
<keyword evidence="2" id="KW-0472">Membrane</keyword>
<keyword evidence="2" id="KW-0812">Transmembrane</keyword>
<dbReference type="Proteomes" id="UP000030746">
    <property type="component" value="Unassembled WGS sequence"/>
</dbReference>
<gene>
    <name evidence="3" type="ORF">LOTGIDRAFT_166373</name>
</gene>
<evidence type="ECO:0000256" key="1">
    <source>
        <dbReference type="SAM" id="MobiDB-lite"/>
    </source>
</evidence>
<protein>
    <submittedName>
        <fullName evidence="3">Uncharacterized protein</fullName>
    </submittedName>
</protein>
<dbReference type="AlphaFoldDB" id="V4A2H5"/>
<dbReference type="RefSeq" id="XP_009061693.1">
    <property type="nucleotide sequence ID" value="XM_009063445.1"/>
</dbReference>
<sequence length="175" mass="20697">MSAFFQVMTSMGVLMITLSVVGVSWLDKLNADTNRCVSAYYDRHHAISFFGDHSDWKYDKHEDSYYEDYDDEYVKSSHCVRVRDRELTDTDSNGYLKDDQKNDINKNNNQPQKSTTSIKFKGSKNKRKKEKKKKRRKKKKKNVMYMYLYTETFQRPNLPCFPISTKILCAMNFAC</sequence>
<evidence type="ECO:0000256" key="2">
    <source>
        <dbReference type="SAM" id="Phobius"/>
    </source>
</evidence>
<feature type="transmembrane region" description="Helical" evidence="2">
    <location>
        <begin position="7"/>
        <end position="26"/>
    </location>
</feature>
<organism evidence="3 4">
    <name type="scientific">Lottia gigantea</name>
    <name type="common">Giant owl limpet</name>
    <dbReference type="NCBI Taxonomy" id="225164"/>
    <lineage>
        <taxon>Eukaryota</taxon>
        <taxon>Metazoa</taxon>
        <taxon>Spiralia</taxon>
        <taxon>Lophotrochozoa</taxon>
        <taxon>Mollusca</taxon>
        <taxon>Gastropoda</taxon>
        <taxon>Patellogastropoda</taxon>
        <taxon>Lottioidea</taxon>
        <taxon>Lottiidae</taxon>
        <taxon>Lottia</taxon>
    </lineage>
</organism>
<accession>V4A2H5</accession>
<dbReference type="CTD" id="20240312"/>
<keyword evidence="2" id="KW-1133">Transmembrane helix</keyword>
<dbReference type="EMBL" id="KB202883">
    <property type="protein sequence ID" value="ESO87496.1"/>
    <property type="molecule type" value="Genomic_DNA"/>
</dbReference>
<proteinExistence type="predicted"/>
<feature type="region of interest" description="Disordered" evidence="1">
    <location>
        <begin position="91"/>
        <end position="139"/>
    </location>
</feature>
<evidence type="ECO:0000313" key="4">
    <source>
        <dbReference type="Proteomes" id="UP000030746"/>
    </source>
</evidence>
<dbReference type="OrthoDB" id="6111113at2759"/>
<evidence type="ECO:0000313" key="3">
    <source>
        <dbReference type="EMBL" id="ESO87496.1"/>
    </source>
</evidence>
<feature type="compositionally biased region" description="Basic residues" evidence="1">
    <location>
        <begin position="121"/>
        <end position="139"/>
    </location>
</feature>
<dbReference type="KEGG" id="lgi:LOTGIDRAFT_166373"/>
<dbReference type="HOGENOM" id="CLU_1534286_0_0_1"/>
<reference evidence="3 4" key="1">
    <citation type="journal article" date="2013" name="Nature">
        <title>Insights into bilaterian evolution from three spiralian genomes.</title>
        <authorList>
            <person name="Simakov O."/>
            <person name="Marletaz F."/>
            <person name="Cho S.J."/>
            <person name="Edsinger-Gonzales E."/>
            <person name="Havlak P."/>
            <person name="Hellsten U."/>
            <person name="Kuo D.H."/>
            <person name="Larsson T."/>
            <person name="Lv J."/>
            <person name="Arendt D."/>
            <person name="Savage R."/>
            <person name="Osoegawa K."/>
            <person name="de Jong P."/>
            <person name="Grimwood J."/>
            <person name="Chapman J.A."/>
            <person name="Shapiro H."/>
            <person name="Aerts A."/>
            <person name="Otillar R.P."/>
            <person name="Terry A.Y."/>
            <person name="Boore J.L."/>
            <person name="Grigoriev I.V."/>
            <person name="Lindberg D.R."/>
            <person name="Seaver E.C."/>
            <person name="Weisblat D.A."/>
            <person name="Putnam N.H."/>
            <person name="Rokhsar D.S."/>
        </authorList>
    </citation>
    <scope>NUCLEOTIDE SEQUENCE [LARGE SCALE GENOMIC DNA]</scope>
</reference>
<keyword evidence="4" id="KW-1185">Reference proteome</keyword>
<name>V4A2H5_LOTGI</name>